<protein>
    <submittedName>
        <fullName evidence="1">Uncharacterized protein</fullName>
    </submittedName>
</protein>
<keyword evidence="2" id="KW-1185">Reference proteome</keyword>
<accession>A0A1N7G163</accession>
<dbReference type="Proteomes" id="UP000185936">
    <property type="component" value="Unassembled WGS sequence"/>
</dbReference>
<dbReference type="AlphaFoldDB" id="A0A1N7G163"/>
<dbReference type="RefSeq" id="WP_076609667.1">
    <property type="nucleotide sequence ID" value="NZ_FTNR01000009.1"/>
</dbReference>
<proteinExistence type="predicted"/>
<name>A0A1N7G163_9EURY</name>
<sequence>MARALVRSLVLWSLFAFLAIASFDALIFGRFEPTRYLPGAIGAGIGIAAADQLTPIRVFRF</sequence>
<dbReference type="EMBL" id="FTNR01000009">
    <property type="protein sequence ID" value="SIS06343.1"/>
    <property type="molecule type" value="Genomic_DNA"/>
</dbReference>
<dbReference type="OrthoDB" id="205532at2157"/>
<organism evidence="1 2">
    <name type="scientific">Natronorubrum thiooxidans</name>
    <dbReference type="NCBI Taxonomy" id="308853"/>
    <lineage>
        <taxon>Archaea</taxon>
        <taxon>Methanobacteriati</taxon>
        <taxon>Methanobacteriota</taxon>
        <taxon>Stenosarchaea group</taxon>
        <taxon>Halobacteria</taxon>
        <taxon>Halobacteriales</taxon>
        <taxon>Natrialbaceae</taxon>
        <taxon>Natronorubrum</taxon>
    </lineage>
</organism>
<reference evidence="2" key="1">
    <citation type="submission" date="2017-01" db="EMBL/GenBank/DDBJ databases">
        <authorList>
            <person name="Varghese N."/>
            <person name="Submissions S."/>
        </authorList>
    </citation>
    <scope>NUCLEOTIDE SEQUENCE [LARGE SCALE GENOMIC DNA]</scope>
    <source>
        <strain evidence="2">type strain: HArc-</strain>
    </source>
</reference>
<gene>
    <name evidence="1" type="ORF">SAMN05421752_109104</name>
</gene>
<evidence type="ECO:0000313" key="2">
    <source>
        <dbReference type="Proteomes" id="UP000185936"/>
    </source>
</evidence>
<evidence type="ECO:0000313" key="1">
    <source>
        <dbReference type="EMBL" id="SIS06343.1"/>
    </source>
</evidence>